<name>A0AA38GX16_TAXCH</name>
<protein>
    <submittedName>
        <fullName evidence="1">Uncharacterized protein</fullName>
    </submittedName>
</protein>
<sequence>GHVGALCNLCRGWKRLLLMESLHVLVMSSGPSVMNNSLCVQMLSGRMPCCR</sequence>
<comment type="caution">
    <text evidence="1">The sequence shown here is derived from an EMBL/GenBank/DDBJ whole genome shotgun (WGS) entry which is preliminary data.</text>
</comment>
<reference evidence="1 2" key="1">
    <citation type="journal article" date="2021" name="Nat. Plants">
        <title>The Taxus genome provides insights into paclitaxel biosynthesis.</title>
        <authorList>
            <person name="Xiong X."/>
            <person name="Gou J."/>
            <person name="Liao Q."/>
            <person name="Li Y."/>
            <person name="Zhou Q."/>
            <person name="Bi G."/>
            <person name="Li C."/>
            <person name="Du R."/>
            <person name="Wang X."/>
            <person name="Sun T."/>
            <person name="Guo L."/>
            <person name="Liang H."/>
            <person name="Lu P."/>
            <person name="Wu Y."/>
            <person name="Zhang Z."/>
            <person name="Ro D.K."/>
            <person name="Shang Y."/>
            <person name="Huang S."/>
            <person name="Yan J."/>
        </authorList>
    </citation>
    <scope>NUCLEOTIDE SEQUENCE [LARGE SCALE GENOMIC DNA]</scope>
    <source>
        <strain evidence="1">Ta-2019</strain>
    </source>
</reference>
<evidence type="ECO:0000313" key="2">
    <source>
        <dbReference type="Proteomes" id="UP000824469"/>
    </source>
</evidence>
<keyword evidence="2" id="KW-1185">Reference proteome</keyword>
<evidence type="ECO:0000313" key="1">
    <source>
        <dbReference type="EMBL" id="KAH9329177.1"/>
    </source>
</evidence>
<feature type="non-terminal residue" evidence="1">
    <location>
        <position position="51"/>
    </location>
</feature>
<organism evidence="1 2">
    <name type="scientific">Taxus chinensis</name>
    <name type="common">Chinese yew</name>
    <name type="synonym">Taxus wallichiana var. chinensis</name>
    <dbReference type="NCBI Taxonomy" id="29808"/>
    <lineage>
        <taxon>Eukaryota</taxon>
        <taxon>Viridiplantae</taxon>
        <taxon>Streptophyta</taxon>
        <taxon>Embryophyta</taxon>
        <taxon>Tracheophyta</taxon>
        <taxon>Spermatophyta</taxon>
        <taxon>Pinopsida</taxon>
        <taxon>Pinidae</taxon>
        <taxon>Conifers II</taxon>
        <taxon>Cupressales</taxon>
        <taxon>Taxaceae</taxon>
        <taxon>Taxus</taxon>
    </lineage>
</organism>
<dbReference type="AlphaFoldDB" id="A0AA38GX16"/>
<proteinExistence type="predicted"/>
<gene>
    <name evidence="1" type="ORF">KI387_001285</name>
</gene>
<accession>A0AA38GX16</accession>
<dbReference type="EMBL" id="JAHRHJ020000001">
    <property type="protein sequence ID" value="KAH9329177.1"/>
    <property type="molecule type" value="Genomic_DNA"/>
</dbReference>
<feature type="non-terminal residue" evidence="1">
    <location>
        <position position="1"/>
    </location>
</feature>
<dbReference type="Proteomes" id="UP000824469">
    <property type="component" value="Unassembled WGS sequence"/>
</dbReference>